<evidence type="ECO:0000313" key="1">
    <source>
        <dbReference type="EMBL" id="OHX64864.1"/>
    </source>
</evidence>
<evidence type="ECO:0000313" key="2">
    <source>
        <dbReference type="Proteomes" id="UP000179797"/>
    </source>
</evidence>
<dbReference type="CDD" id="cd01745">
    <property type="entry name" value="GATase1_2"/>
    <property type="match status" value="1"/>
</dbReference>
<dbReference type="STRING" id="915059.NH26_00155"/>
<keyword evidence="2" id="KW-1185">Reference proteome</keyword>
<proteinExistence type="predicted"/>
<organism evidence="1 2">
    <name type="scientific">Flammeovirga pacifica</name>
    <dbReference type="NCBI Taxonomy" id="915059"/>
    <lineage>
        <taxon>Bacteria</taxon>
        <taxon>Pseudomonadati</taxon>
        <taxon>Bacteroidota</taxon>
        <taxon>Cytophagia</taxon>
        <taxon>Cytophagales</taxon>
        <taxon>Flammeovirgaceae</taxon>
        <taxon>Flammeovirga</taxon>
    </lineage>
</organism>
<dbReference type="Proteomes" id="UP000179797">
    <property type="component" value="Unassembled WGS sequence"/>
</dbReference>
<dbReference type="OrthoDB" id="9804920at2"/>
<reference evidence="1 2" key="1">
    <citation type="journal article" date="2012" name="Int. J. Syst. Evol. Microbiol.">
        <title>Flammeovirga pacifica sp. nov., isolated from deep-sea sediment.</title>
        <authorList>
            <person name="Xu H."/>
            <person name="Fu Y."/>
            <person name="Yang N."/>
            <person name="Ding Z."/>
            <person name="Lai Q."/>
            <person name="Zeng R."/>
        </authorList>
    </citation>
    <scope>NUCLEOTIDE SEQUENCE [LARGE SCALE GENOMIC DNA]</scope>
    <source>
        <strain evidence="2">DSM 24597 / LMG 26175 / WPAGA1</strain>
    </source>
</reference>
<dbReference type="GO" id="GO:0005829">
    <property type="term" value="C:cytosol"/>
    <property type="evidence" value="ECO:0007669"/>
    <property type="project" value="TreeGrafter"/>
</dbReference>
<dbReference type="Pfam" id="PF07722">
    <property type="entry name" value="Peptidase_C26"/>
    <property type="match status" value="1"/>
</dbReference>
<dbReference type="Gene3D" id="3.40.50.880">
    <property type="match status" value="1"/>
</dbReference>
<gene>
    <name evidence="1" type="ORF">NH26_00155</name>
</gene>
<protein>
    <submittedName>
        <fullName evidence="1">Peptidase C26</fullName>
    </submittedName>
</protein>
<name>A0A1S1YV12_FLAPC</name>
<dbReference type="AlphaFoldDB" id="A0A1S1YV12"/>
<accession>A0A1S1YV12</accession>
<dbReference type="PROSITE" id="PS51273">
    <property type="entry name" value="GATASE_TYPE_1"/>
    <property type="match status" value="1"/>
</dbReference>
<dbReference type="InterPro" id="IPR011697">
    <property type="entry name" value="Peptidase_C26"/>
</dbReference>
<dbReference type="RefSeq" id="WP_044228673.1">
    <property type="nucleotide sequence ID" value="NZ_JRYR02000001.1"/>
</dbReference>
<dbReference type="InterPro" id="IPR044668">
    <property type="entry name" value="PuuD-like"/>
</dbReference>
<dbReference type="SUPFAM" id="SSF52317">
    <property type="entry name" value="Class I glutamine amidotransferase-like"/>
    <property type="match status" value="1"/>
</dbReference>
<dbReference type="PANTHER" id="PTHR43235:SF1">
    <property type="entry name" value="GLUTAMINE AMIDOTRANSFERASE PB2B2.05-RELATED"/>
    <property type="match status" value="1"/>
</dbReference>
<dbReference type="PANTHER" id="PTHR43235">
    <property type="entry name" value="GLUTAMINE AMIDOTRANSFERASE PB2B2.05-RELATED"/>
    <property type="match status" value="1"/>
</dbReference>
<dbReference type="GO" id="GO:0016811">
    <property type="term" value="F:hydrolase activity, acting on carbon-nitrogen (but not peptide) bonds, in linear amides"/>
    <property type="evidence" value="ECO:0007669"/>
    <property type="project" value="InterPro"/>
</dbReference>
<comment type="caution">
    <text evidence="1">The sequence shown here is derived from an EMBL/GenBank/DDBJ whole genome shotgun (WGS) entry which is preliminary data.</text>
</comment>
<dbReference type="EMBL" id="JRYR02000001">
    <property type="protein sequence ID" value="OHX64864.1"/>
    <property type="molecule type" value="Genomic_DNA"/>
</dbReference>
<dbReference type="InterPro" id="IPR029062">
    <property type="entry name" value="Class_I_gatase-like"/>
</dbReference>
<sequence length="246" mass="28133">MIKIGISSCFMYPDISRPTFGPKTLSYVENEMMEYVAQDNVLPILLPDLKRDKVIRILDQVQGLVLQGGVDVAPETYQESPIGPWKGDAYRDEYELFLIEEALKRGLPIYGICRGFQLLNVYFGGTLYQDTITQRPASLVHRSAVKYDQVYHSISINKGTHLYDLYPFDHQVQVNSIHHQAIKDLGKDLEIWALSEDGLIEAFGSKKYPKGKVMGVQWHPEFSNTLKETVINPQPLYQSFLKHSHE</sequence>